<dbReference type="EMBL" id="CP055904">
    <property type="protein sequence ID" value="QMR41983.1"/>
    <property type="molecule type" value="Genomic_DNA"/>
</dbReference>
<evidence type="ECO:0000259" key="2">
    <source>
        <dbReference type="Pfam" id="PF07883"/>
    </source>
</evidence>
<keyword evidence="1" id="KW-0479">Metal-binding</keyword>
<dbReference type="CDD" id="cd06988">
    <property type="entry name" value="cupin_DddK"/>
    <property type="match status" value="1"/>
</dbReference>
<dbReference type="PANTHER" id="PTHR35848">
    <property type="entry name" value="OXALATE-BINDING PROTEIN"/>
    <property type="match status" value="1"/>
</dbReference>
<dbReference type="AlphaFoldDB" id="A0AAP9U6Y6"/>
<dbReference type="InterPro" id="IPR014710">
    <property type="entry name" value="RmlC-like_jellyroll"/>
</dbReference>
<organism evidence="3 4">
    <name type="scientific">Klebsiella aerogenes</name>
    <name type="common">Enterobacter aerogenes</name>
    <dbReference type="NCBI Taxonomy" id="548"/>
    <lineage>
        <taxon>Bacteria</taxon>
        <taxon>Pseudomonadati</taxon>
        <taxon>Pseudomonadota</taxon>
        <taxon>Gammaproteobacteria</taxon>
        <taxon>Enterobacterales</taxon>
        <taxon>Enterobacteriaceae</taxon>
        <taxon>Klebsiella/Raoultella group</taxon>
        <taxon>Klebsiella</taxon>
    </lineage>
</organism>
<name>A0AAP9U6Y6_KLEAE</name>
<dbReference type="Pfam" id="PF07883">
    <property type="entry name" value="Cupin_2"/>
    <property type="match status" value="1"/>
</dbReference>
<sequence>MNKFEIFRKSNFDGLVHEYGLDGRRLLPWDNYPMPFAGGWCVVRPGTQSEPHTQIDQEIFIAIKGQATLIVGEEQYEFTTGDIAAIPKHTNHYIINDSTEDFHFYVVWWDMNYVNDFINQHNDTTGCLDV</sequence>
<reference evidence="4" key="1">
    <citation type="submission" date="2020-06" db="EMBL/GenBank/DDBJ databases">
        <title>REHAB project genomes.</title>
        <authorList>
            <person name="Shaw L.P."/>
        </authorList>
    </citation>
    <scope>NUCLEOTIDE SEQUENCE [LARGE SCALE GENOMIC DNA]</scope>
    <source>
        <strain evidence="4">RHBSTW-00938</strain>
    </source>
</reference>
<dbReference type="PANTHER" id="PTHR35848:SF6">
    <property type="entry name" value="CUPIN TYPE-2 DOMAIN-CONTAINING PROTEIN"/>
    <property type="match status" value="1"/>
</dbReference>
<dbReference type="RefSeq" id="WP_045382683.1">
    <property type="nucleotide sequence ID" value="NZ_CABHFP010000014.1"/>
</dbReference>
<dbReference type="Gene3D" id="2.60.120.10">
    <property type="entry name" value="Jelly Rolls"/>
    <property type="match status" value="1"/>
</dbReference>
<gene>
    <name evidence="3" type="ORF">HV331_21920</name>
</gene>
<dbReference type="InterPro" id="IPR051610">
    <property type="entry name" value="GPI/OXD"/>
</dbReference>
<dbReference type="InterPro" id="IPR011051">
    <property type="entry name" value="RmlC_Cupin_sf"/>
</dbReference>
<dbReference type="Proteomes" id="UP000514462">
    <property type="component" value="Chromosome"/>
</dbReference>
<evidence type="ECO:0000313" key="4">
    <source>
        <dbReference type="Proteomes" id="UP000514462"/>
    </source>
</evidence>
<protein>
    <submittedName>
        <fullName evidence="3">Cupin domain-containing protein</fullName>
    </submittedName>
</protein>
<dbReference type="InterPro" id="IPR013096">
    <property type="entry name" value="Cupin_2"/>
</dbReference>
<evidence type="ECO:0000256" key="1">
    <source>
        <dbReference type="ARBA" id="ARBA00022723"/>
    </source>
</evidence>
<dbReference type="SUPFAM" id="SSF51182">
    <property type="entry name" value="RmlC-like cupins"/>
    <property type="match status" value="1"/>
</dbReference>
<evidence type="ECO:0000313" key="3">
    <source>
        <dbReference type="EMBL" id="QMR41983.1"/>
    </source>
</evidence>
<accession>A0AAP9U6Y6</accession>
<dbReference type="GO" id="GO:0046872">
    <property type="term" value="F:metal ion binding"/>
    <property type="evidence" value="ECO:0007669"/>
    <property type="project" value="UniProtKB-KW"/>
</dbReference>
<feature type="domain" description="Cupin type-2" evidence="2">
    <location>
        <begin position="40"/>
        <end position="108"/>
    </location>
</feature>
<proteinExistence type="predicted"/>